<dbReference type="EMBL" id="BKCJ011196832">
    <property type="protein sequence ID" value="GFD02257.1"/>
    <property type="molecule type" value="Genomic_DNA"/>
</dbReference>
<organism evidence="1">
    <name type="scientific">Tanacetum cinerariifolium</name>
    <name type="common">Dalmatian daisy</name>
    <name type="synonym">Chrysanthemum cinerariifolium</name>
    <dbReference type="NCBI Taxonomy" id="118510"/>
    <lineage>
        <taxon>Eukaryota</taxon>
        <taxon>Viridiplantae</taxon>
        <taxon>Streptophyta</taxon>
        <taxon>Embryophyta</taxon>
        <taxon>Tracheophyta</taxon>
        <taxon>Spermatophyta</taxon>
        <taxon>Magnoliopsida</taxon>
        <taxon>eudicotyledons</taxon>
        <taxon>Gunneridae</taxon>
        <taxon>Pentapetalae</taxon>
        <taxon>asterids</taxon>
        <taxon>campanulids</taxon>
        <taxon>Asterales</taxon>
        <taxon>Asteraceae</taxon>
        <taxon>Asteroideae</taxon>
        <taxon>Anthemideae</taxon>
        <taxon>Anthemidinae</taxon>
        <taxon>Tanacetum</taxon>
    </lineage>
</organism>
<evidence type="ECO:0000313" key="1">
    <source>
        <dbReference type="EMBL" id="GFD02257.1"/>
    </source>
</evidence>
<proteinExistence type="predicted"/>
<comment type="caution">
    <text evidence="1">The sequence shown here is derived from an EMBL/GenBank/DDBJ whole genome shotgun (WGS) entry which is preliminary data.</text>
</comment>
<evidence type="ECO:0008006" key="2">
    <source>
        <dbReference type="Google" id="ProtNLM"/>
    </source>
</evidence>
<reference evidence="1" key="1">
    <citation type="journal article" date="2019" name="Sci. Rep.">
        <title>Draft genome of Tanacetum cinerariifolium, the natural source of mosquito coil.</title>
        <authorList>
            <person name="Yamashiro T."/>
            <person name="Shiraishi A."/>
            <person name="Satake H."/>
            <person name="Nakayama K."/>
        </authorList>
    </citation>
    <scope>NUCLEOTIDE SEQUENCE</scope>
</reference>
<protein>
    <recommendedName>
        <fullName evidence="2">Reverse transcriptase domain-containing protein</fullName>
    </recommendedName>
</protein>
<name>A0A699SWF4_TANCI</name>
<feature type="non-terminal residue" evidence="1">
    <location>
        <position position="1"/>
    </location>
</feature>
<gene>
    <name evidence="1" type="ORF">Tci_874226</name>
</gene>
<dbReference type="AlphaFoldDB" id="A0A699SWF4"/>
<sequence>GCNVLSEKLLDLDSTKDLHPPLHDNQLSGSTTYPLLEEFVDQLPPEYDDNLQFDIESDLKEIEFLL</sequence>
<accession>A0A699SWF4</accession>